<dbReference type="FunFam" id="1.20.1070.10:FF:000077">
    <property type="entry name" value="Melanocortin receptor 4"/>
    <property type="match status" value="1"/>
</dbReference>
<dbReference type="EC" id="2.1.1.56" evidence="2"/>
<evidence type="ECO:0000256" key="18">
    <source>
        <dbReference type="ARBA" id="ARBA00044712"/>
    </source>
</evidence>
<dbReference type="GeneID" id="101699229"/>
<dbReference type="GO" id="GO:0003723">
    <property type="term" value="F:RNA binding"/>
    <property type="evidence" value="ECO:0007669"/>
    <property type="project" value="UniProtKB-KW"/>
</dbReference>
<evidence type="ECO:0000256" key="1">
    <source>
        <dbReference type="ARBA" id="ARBA00004651"/>
    </source>
</evidence>
<evidence type="ECO:0000256" key="14">
    <source>
        <dbReference type="ARBA" id="ARBA00023170"/>
    </source>
</evidence>
<keyword evidence="12" id="KW-0507">mRNA processing</keyword>
<dbReference type="InterPro" id="IPR001671">
    <property type="entry name" value="Melcrt_ACTH_rcpt"/>
</dbReference>
<evidence type="ECO:0000256" key="5">
    <source>
        <dbReference type="ARBA" id="ARBA00022603"/>
    </source>
</evidence>
<keyword evidence="12" id="KW-0506">mRNA capping</keyword>
<feature type="domain" description="MRNA cap 0 methyltransferase" evidence="23">
    <location>
        <begin position="160"/>
        <end position="439"/>
    </location>
</feature>
<feature type="transmembrane region" description="Helical" evidence="21">
    <location>
        <begin position="628"/>
        <end position="648"/>
    </location>
</feature>
<dbReference type="PROSITE" id="PS51562">
    <property type="entry name" value="RNA_CAP0_MT"/>
    <property type="match status" value="1"/>
</dbReference>
<feature type="transmembrane region" description="Helical" evidence="21">
    <location>
        <begin position="511"/>
        <end position="531"/>
    </location>
</feature>
<dbReference type="InterPro" id="IPR017452">
    <property type="entry name" value="GPCR_Rhodpsn_7TM"/>
</dbReference>
<dbReference type="CDD" id="cd02440">
    <property type="entry name" value="AdoMet_MTases"/>
    <property type="match status" value="1"/>
</dbReference>
<keyword evidence="15" id="KW-0325">Glycoprotein</keyword>
<dbReference type="InterPro" id="IPR039753">
    <property type="entry name" value="RG7MT1"/>
</dbReference>
<evidence type="ECO:0000256" key="21">
    <source>
        <dbReference type="SAM" id="Phobius"/>
    </source>
</evidence>
<feature type="transmembrane region" description="Helical" evidence="21">
    <location>
        <begin position="654"/>
        <end position="680"/>
    </location>
</feature>
<organism evidence="24 25">
    <name type="scientific">Heterocephalus glaber</name>
    <name type="common">Naked mole rat</name>
    <dbReference type="NCBI Taxonomy" id="10181"/>
    <lineage>
        <taxon>Eukaryota</taxon>
        <taxon>Metazoa</taxon>
        <taxon>Chordata</taxon>
        <taxon>Craniata</taxon>
        <taxon>Vertebrata</taxon>
        <taxon>Euteleostomi</taxon>
        <taxon>Mammalia</taxon>
        <taxon>Eutheria</taxon>
        <taxon>Euarchontoglires</taxon>
        <taxon>Glires</taxon>
        <taxon>Rodentia</taxon>
        <taxon>Hystricomorpha</taxon>
        <taxon>Bathyergidae</taxon>
        <taxon>Heterocephalus</taxon>
    </lineage>
</organism>
<dbReference type="SUPFAM" id="SSF81321">
    <property type="entry name" value="Family A G protein-coupled receptor-like"/>
    <property type="match status" value="1"/>
</dbReference>
<feature type="transmembrane region" description="Helical" evidence="21">
    <location>
        <begin position="701"/>
        <end position="728"/>
    </location>
</feature>
<dbReference type="PANTHER" id="PTHR12189:SF2">
    <property type="entry name" value="MRNA CAP GUANINE-N7 METHYLTRANSFERASE"/>
    <property type="match status" value="1"/>
</dbReference>
<dbReference type="Pfam" id="PF00001">
    <property type="entry name" value="7tm_1"/>
    <property type="match status" value="1"/>
</dbReference>
<accession>A0AAX6TJA2</accession>
<dbReference type="PROSITE" id="PS00237">
    <property type="entry name" value="G_PROTEIN_RECEP_F1_1"/>
    <property type="match status" value="1"/>
</dbReference>
<protein>
    <recommendedName>
        <fullName evidence="3">Melanocortin receptor 5</fullName>
        <ecNumber evidence="2">2.1.1.56</ecNumber>
    </recommendedName>
</protein>
<keyword evidence="4" id="KW-1003">Cell membrane</keyword>
<dbReference type="InterPro" id="IPR000621">
    <property type="entry name" value="Melancort_rcpt_5"/>
</dbReference>
<evidence type="ECO:0000256" key="11">
    <source>
        <dbReference type="ARBA" id="ARBA00023040"/>
    </source>
</evidence>
<comment type="function">
    <text evidence="17">Receptor for MSH (alpha, beta and gamma) and ACTH. The activity of this receptor is mediated by G proteins which activate adenylate cyclase. This receptor is a possible mediator of the immunomodulation properties of melanocortins.</text>
</comment>
<evidence type="ECO:0000256" key="20">
    <source>
        <dbReference type="SAM" id="MobiDB-lite"/>
    </source>
</evidence>
<keyword evidence="5 25" id="KW-0489">Methyltransferase</keyword>
<dbReference type="PRINTS" id="PR01063">
    <property type="entry name" value="MELNOCORTN5R"/>
</dbReference>
<dbReference type="GO" id="GO:0005886">
    <property type="term" value="C:plasma membrane"/>
    <property type="evidence" value="ECO:0007669"/>
    <property type="project" value="UniProtKB-SubCell"/>
</dbReference>
<comment type="subcellular location">
    <subcellularLocation>
        <location evidence="1">Cell membrane</location>
        <topology evidence="1">Multi-pass membrane protein</topology>
    </subcellularLocation>
</comment>
<evidence type="ECO:0000256" key="4">
    <source>
        <dbReference type="ARBA" id="ARBA00022475"/>
    </source>
</evidence>
<evidence type="ECO:0000256" key="10">
    <source>
        <dbReference type="ARBA" id="ARBA00022989"/>
    </source>
</evidence>
<dbReference type="PRINTS" id="PR00237">
    <property type="entry name" value="GPCRRHODOPSN"/>
</dbReference>
<evidence type="ECO:0000256" key="7">
    <source>
        <dbReference type="ARBA" id="ARBA00022691"/>
    </source>
</evidence>
<dbReference type="Proteomes" id="UP000694906">
    <property type="component" value="Unplaced"/>
</dbReference>
<dbReference type="PROSITE" id="PS50262">
    <property type="entry name" value="G_PROTEIN_RECEP_F1_2"/>
    <property type="match status" value="1"/>
</dbReference>
<proteinExistence type="inferred from homology"/>
<dbReference type="SMART" id="SM01381">
    <property type="entry name" value="7TM_GPCR_Srsx"/>
    <property type="match status" value="1"/>
</dbReference>
<evidence type="ECO:0000313" key="24">
    <source>
        <dbReference type="Proteomes" id="UP000694906"/>
    </source>
</evidence>
<feature type="transmembrane region" description="Helical" evidence="21">
    <location>
        <begin position="540"/>
        <end position="560"/>
    </location>
</feature>
<keyword evidence="8 19" id="KW-0812">Transmembrane</keyword>
<keyword evidence="7" id="KW-0949">S-adenosyl-L-methionine</keyword>
<keyword evidence="11 19" id="KW-0297">G-protein coupled receptor</keyword>
<name>A0AAX6TJA2_HETGA</name>
<evidence type="ECO:0000256" key="16">
    <source>
        <dbReference type="ARBA" id="ARBA00023224"/>
    </source>
</evidence>
<dbReference type="GO" id="GO:0004977">
    <property type="term" value="F:melanocortin receptor activity"/>
    <property type="evidence" value="ECO:0007669"/>
    <property type="project" value="InterPro"/>
</dbReference>
<evidence type="ECO:0000313" key="25">
    <source>
        <dbReference type="RefSeq" id="XP_021120963.1"/>
    </source>
</evidence>
<dbReference type="RefSeq" id="XP_021120963.1">
    <property type="nucleotide sequence ID" value="XM_021265304.1"/>
</dbReference>
<evidence type="ECO:0000256" key="8">
    <source>
        <dbReference type="ARBA" id="ARBA00022692"/>
    </source>
</evidence>
<keyword evidence="10 21" id="KW-1133">Transmembrane helix</keyword>
<feature type="transmembrane region" description="Helical" evidence="21">
    <location>
        <begin position="748"/>
        <end position="766"/>
    </location>
</feature>
<dbReference type="InterPro" id="IPR029063">
    <property type="entry name" value="SAM-dependent_MTases_sf"/>
</dbReference>
<dbReference type="Gene3D" id="1.20.1070.10">
    <property type="entry name" value="Rhodopsin 7-helix transmembrane proteins"/>
    <property type="match status" value="1"/>
</dbReference>
<dbReference type="SUPFAM" id="SSF53335">
    <property type="entry name" value="S-adenosyl-L-methionine-dependent methyltransferases"/>
    <property type="match status" value="1"/>
</dbReference>
<evidence type="ECO:0000256" key="3">
    <source>
        <dbReference type="ARBA" id="ARBA00022056"/>
    </source>
</evidence>
<dbReference type="InterPro" id="IPR001908">
    <property type="entry name" value="MC3-5R"/>
</dbReference>
<dbReference type="PANTHER" id="PTHR12189">
    <property type="entry name" value="MRNA GUANINE-7- METHYLTRANSFERASE"/>
    <property type="match status" value="1"/>
</dbReference>
<evidence type="ECO:0000256" key="2">
    <source>
        <dbReference type="ARBA" id="ARBA00011926"/>
    </source>
</evidence>
<comment type="catalytic activity">
    <reaction evidence="18">
        <text>a 5'-end (5'-triphosphoguanosine)-ribonucleoside in mRNA + S-adenosyl-L-methionine = a 5'-end (N(7)-methyl 5'-triphosphoguanosine)-ribonucleoside in mRNA + S-adenosyl-L-homocysteine</text>
        <dbReference type="Rhea" id="RHEA:67008"/>
        <dbReference type="Rhea" id="RHEA-COMP:17166"/>
        <dbReference type="Rhea" id="RHEA-COMP:17167"/>
        <dbReference type="ChEBI" id="CHEBI:57856"/>
        <dbReference type="ChEBI" id="CHEBI:59789"/>
        <dbReference type="ChEBI" id="CHEBI:156461"/>
        <dbReference type="ChEBI" id="CHEBI:167617"/>
        <dbReference type="EC" id="2.1.1.56"/>
    </reaction>
</comment>
<feature type="region of interest" description="Disordered" evidence="20">
    <location>
        <begin position="1"/>
        <end position="23"/>
    </location>
</feature>
<evidence type="ECO:0000259" key="23">
    <source>
        <dbReference type="PROSITE" id="PS51562"/>
    </source>
</evidence>
<evidence type="ECO:0000256" key="17">
    <source>
        <dbReference type="ARBA" id="ARBA00025181"/>
    </source>
</evidence>
<evidence type="ECO:0000256" key="13">
    <source>
        <dbReference type="ARBA" id="ARBA00023136"/>
    </source>
</evidence>
<feature type="transmembrane region" description="Helical" evidence="21">
    <location>
        <begin position="586"/>
        <end position="607"/>
    </location>
</feature>
<feature type="domain" description="G-protein coupled receptors family 1 profile" evidence="22">
    <location>
        <begin position="522"/>
        <end position="764"/>
    </location>
</feature>
<dbReference type="PRINTS" id="PR00535">
    <property type="entry name" value="MELNOCORTINR"/>
</dbReference>
<dbReference type="GO" id="GO:0004482">
    <property type="term" value="F:mRNA 5'-cap (guanine-N7-)-methyltransferase activity"/>
    <property type="evidence" value="ECO:0007669"/>
    <property type="project" value="UniProtKB-EC"/>
</dbReference>
<evidence type="ECO:0000256" key="19">
    <source>
        <dbReference type="RuleBase" id="RU000688"/>
    </source>
</evidence>
<dbReference type="InterPro" id="IPR000276">
    <property type="entry name" value="GPCR_Rhodpsn"/>
</dbReference>
<dbReference type="CDD" id="cd15354">
    <property type="entry name" value="7tmA_MC5R"/>
    <property type="match status" value="1"/>
</dbReference>
<evidence type="ECO:0000259" key="22">
    <source>
        <dbReference type="PROSITE" id="PS50262"/>
    </source>
</evidence>
<keyword evidence="24" id="KW-1185">Reference proteome</keyword>
<gene>
    <name evidence="25" type="primary">Rnmt</name>
</gene>
<evidence type="ECO:0000256" key="9">
    <source>
        <dbReference type="ARBA" id="ARBA00022884"/>
    </source>
</evidence>
<dbReference type="GO" id="GO:0005634">
    <property type="term" value="C:nucleus"/>
    <property type="evidence" value="ECO:0007669"/>
    <property type="project" value="TreeGrafter"/>
</dbReference>
<keyword evidence="6" id="KW-0808">Transferase</keyword>
<reference evidence="25" key="1">
    <citation type="submission" date="2025-08" db="UniProtKB">
        <authorList>
            <consortium name="RefSeq"/>
        </authorList>
    </citation>
    <scope>IDENTIFICATION</scope>
</reference>
<comment type="similarity">
    <text evidence="19">Belongs to the G-protein coupled receptor 1 family.</text>
</comment>
<dbReference type="Gene3D" id="3.40.50.150">
    <property type="entry name" value="Vaccinia Virus protein VP39"/>
    <property type="match status" value="1"/>
</dbReference>
<dbReference type="InterPro" id="IPR004971">
    <property type="entry name" value="mRNA_G-N7_MeTrfase_dom"/>
</dbReference>
<keyword evidence="16 19" id="KW-0807">Transducer</keyword>
<dbReference type="CTD" id="8731"/>
<keyword evidence="13 21" id="KW-0472">Membrane</keyword>
<dbReference type="PRINTS" id="PR00534">
    <property type="entry name" value="MCRFAMILY"/>
</dbReference>
<evidence type="ECO:0000256" key="12">
    <source>
        <dbReference type="ARBA" id="ARBA00023042"/>
    </source>
</evidence>
<sequence length="863" mass="97752">MENSTKAEDYQKMSFKEGNSSVDCETKSLLSIDETSTASGAGLSEKTPVCEQVDVSRKRKKFEDDLVEESYGEDTPSKKRNLGVEIVLEEKASGDADSFSKKRKMEADSVPSTGDSTQKKRKLELDDVPEKQKKLEGHSSAVAAHYNELQEVGLEKRSQSRIFYLRNFNNWIKSVLIGEFLEKVRQKKTRDITVLDLGCGKGGDLLKWRKGRISKLVCTDIADISVQQCQQRYEDMKNRRDNEYLFNAEFITADSSKELLVDKFRDPEMCFDICSCQFVCHYSFESYEQADVMLRNACEKLSPGGYFIGTTPNSFELIRRLEASETESFGNEIYTVKFQKKGDYPLFGCKYDFNLEGVVDVPEFLVYFPLLTEMLKKYSMKLVYKKTFMEFFEEKIKNNENKMLLKRMQALEPYPANENSKLNSEKAGDYEHAAAFMKNSQVRLPLGTLSKSEWEATITLLPRRGVSSAMNFSFPLRFLDLHLNATEGNFSGAEGGNGSSPCEDMGIAVEVFLALGLLSLLENVLVVGAVVKNRNLHSPMYFFVCSLAVADMLVSVSNAWETVTIYLISSKQLVIADASLRHIDNVFDSMICISVVASMCSLLAIAVDRYVTIFYALRYHHIMTAKRAGAIIAAIWSFCTGCGTVFILYYESTYVVVCLISMFFTMLFLMVSLYIHMFLLARAHARRIAAAPGYSSLRRRASLQGAVTLTMLLGVFTVCWGPFFLHLILMLSCPKNIYCSCFMSHFNMYLILIMCNSAIDPLIYAFRSPEMRKTFKEIICCHGFRTGCWLPRRSDLCLEGHLLLRAVMGSDVLLSSPAGDEWREFTAVFAPCCFSAPSYLWSPFHPPSRKSVLRERMMPQTQV</sequence>
<feature type="region of interest" description="Disordered" evidence="20">
    <location>
        <begin position="97"/>
        <end position="139"/>
    </location>
</feature>
<feature type="compositionally biased region" description="Basic and acidic residues" evidence="20">
    <location>
        <begin position="1"/>
        <end position="15"/>
    </location>
</feature>
<feature type="compositionally biased region" description="Basic and acidic residues" evidence="20">
    <location>
        <begin position="123"/>
        <end position="137"/>
    </location>
</feature>
<dbReference type="Pfam" id="PF03291">
    <property type="entry name" value="mRNA_G-N7_MeTrfase"/>
    <property type="match status" value="1"/>
</dbReference>
<keyword evidence="9" id="KW-0694">RNA-binding</keyword>
<dbReference type="AlphaFoldDB" id="A0AAX6TJA2"/>
<evidence type="ECO:0000256" key="15">
    <source>
        <dbReference type="ARBA" id="ARBA00023180"/>
    </source>
</evidence>
<keyword evidence="14 19" id="KW-0675">Receptor</keyword>
<evidence type="ECO:0000256" key="6">
    <source>
        <dbReference type="ARBA" id="ARBA00022679"/>
    </source>
</evidence>
<feature type="region of interest" description="Disordered" evidence="20">
    <location>
        <begin position="36"/>
        <end position="55"/>
    </location>
</feature>